<dbReference type="Gene3D" id="1.25.40.10">
    <property type="entry name" value="Tetratricopeptide repeat domain"/>
    <property type="match status" value="1"/>
</dbReference>
<dbReference type="InterPro" id="IPR011990">
    <property type="entry name" value="TPR-like_helical_dom_sf"/>
</dbReference>
<comment type="caution">
    <text evidence="1">The sequence shown here is derived from an EMBL/GenBank/DDBJ whole genome shotgun (WGS) entry which is preliminary data.</text>
</comment>
<organism evidence="1 2">
    <name type="scientific">Streptomyces chrestomyceticus JCM 4735</name>
    <dbReference type="NCBI Taxonomy" id="1306181"/>
    <lineage>
        <taxon>Bacteria</taxon>
        <taxon>Bacillati</taxon>
        <taxon>Actinomycetota</taxon>
        <taxon>Actinomycetes</taxon>
        <taxon>Kitasatosporales</taxon>
        <taxon>Streptomycetaceae</taxon>
        <taxon>Streptomyces</taxon>
    </lineage>
</organism>
<dbReference type="GeneID" id="95619599"/>
<dbReference type="AlphaFoldDB" id="A0A7U9KRQ6"/>
<dbReference type="EMBL" id="BHZC01000001">
    <property type="protein sequence ID" value="GCD32811.1"/>
    <property type="molecule type" value="Genomic_DNA"/>
</dbReference>
<dbReference type="Proteomes" id="UP000287830">
    <property type="component" value="Unassembled WGS sequence"/>
</dbReference>
<evidence type="ECO:0000313" key="2">
    <source>
        <dbReference type="Proteomes" id="UP000287830"/>
    </source>
</evidence>
<dbReference type="Pfam" id="PF13374">
    <property type="entry name" value="TPR_10"/>
    <property type="match status" value="1"/>
</dbReference>
<reference evidence="1 2" key="1">
    <citation type="submission" date="2018-11" db="EMBL/GenBank/DDBJ databases">
        <title>Whole genome sequence of Streptomyces chrestomyceticus NBRC 13444(T).</title>
        <authorList>
            <person name="Komaki H."/>
            <person name="Tamura T."/>
        </authorList>
    </citation>
    <scope>NUCLEOTIDE SEQUENCE [LARGE SCALE GENOMIC DNA]</scope>
    <source>
        <strain evidence="1 2">NBRC 13444</strain>
    </source>
</reference>
<gene>
    <name evidence="1" type="ORF">OEIGOIKO_00529</name>
</gene>
<evidence type="ECO:0008006" key="3">
    <source>
        <dbReference type="Google" id="ProtNLM"/>
    </source>
</evidence>
<sequence length="345" mass="38508">MSDLITPAEYEQYASAWVTVSRALDRAQGLLDHKFRGALSLLNTAVNLAERDLAPVDHLFNDVRGAYVLALFKLKKFRQFRHLAGSAIRATSRTHGPDGPEVWRLRARQRQLSQVVTPRAERSLVTACRRAEDIERHRGIHDKATINAWVKVAAAYRKADRYDEMLRLYEEKIEVARRMLGADHPEVALLPGTAAEDAWDLGYVQPAARFHTVYYAAAKSHADSEGALLGAYGAASLRHGMGAFHLAAFDPYEAEPVLREGLHILDSDGIGTRTAERAKAGLRPQLEYGLGVALCQRGDAPSASKQFYRAYEDALLGTGPERYIHLYFTCAVFAGKRWRDYLGRT</sequence>
<proteinExistence type="predicted"/>
<evidence type="ECO:0000313" key="1">
    <source>
        <dbReference type="EMBL" id="GCD32811.1"/>
    </source>
</evidence>
<dbReference type="SUPFAM" id="SSF48452">
    <property type="entry name" value="TPR-like"/>
    <property type="match status" value="1"/>
</dbReference>
<accession>A0A7U9KRQ6</accession>
<name>A0A7U9KRQ6_9ACTN</name>
<protein>
    <recommendedName>
        <fullName evidence="3">Tetratricopeptide repeat protein</fullName>
    </recommendedName>
</protein>
<dbReference type="RefSeq" id="WP_125043392.1">
    <property type="nucleotide sequence ID" value="NZ_BHZC01000001.1"/>
</dbReference>
<dbReference type="OrthoDB" id="3297172at2"/>